<comment type="caution">
    <text evidence="6">Lacks conserved residue(s) required for the propagation of feature annotation.</text>
</comment>
<dbReference type="InterPro" id="IPR027413">
    <property type="entry name" value="GROEL-like_equatorial_sf"/>
</dbReference>
<feature type="binding site" evidence="6">
    <location>
        <begin position="29"/>
        <end position="32"/>
    </location>
    <ligand>
        <name>ATP</name>
        <dbReference type="ChEBI" id="CHEBI:30616"/>
    </ligand>
</feature>
<evidence type="ECO:0000256" key="7">
    <source>
        <dbReference type="RuleBase" id="RU000418"/>
    </source>
</evidence>
<evidence type="ECO:0000256" key="9">
    <source>
        <dbReference type="SAM" id="MobiDB-lite"/>
    </source>
</evidence>
<keyword evidence="5 6" id="KW-0413">Isomerase</keyword>
<dbReference type="SUPFAM" id="SSF52029">
    <property type="entry name" value="GroEL apical domain-like"/>
    <property type="match status" value="1"/>
</dbReference>
<comment type="subunit">
    <text evidence="6 8">Forms a cylinder of 14 subunits composed of two heptameric rings stacked back-to-back. Interacts with the co-chaperonin GroES.</text>
</comment>
<feature type="region of interest" description="Disordered" evidence="9">
    <location>
        <begin position="522"/>
        <end position="542"/>
    </location>
</feature>
<dbReference type="PRINTS" id="PR00298">
    <property type="entry name" value="CHAPERONIN60"/>
</dbReference>
<evidence type="ECO:0000256" key="2">
    <source>
        <dbReference type="ARBA" id="ARBA00022741"/>
    </source>
</evidence>
<protein>
    <recommendedName>
        <fullName evidence="6">Chaperonin GroEL</fullName>
        <ecNumber evidence="6">5.6.1.7</ecNumber>
    </recommendedName>
    <alternativeName>
        <fullName evidence="6">60 kDa chaperonin</fullName>
    </alternativeName>
    <alternativeName>
        <fullName evidence="6">Chaperonin-60</fullName>
        <shortName evidence="6">Cpn60</shortName>
    </alternativeName>
</protein>
<dbReference type="NCBIfam" id="NF009487">
    <property type="entry name" value="PRK12849.1"/>
    <property type="match status" value="1"/>
</dbReference>
<feature type="binding site" evidence="6">
    <location>
        <begin position="476"/>
        <end position="478"/>
    </location>
    <ligand>
        <name>ATP</name>
        <dbReference type="ChEBI" id="CHEBI:30616"/>
    </ligand>
</feature>
<dbReference type="CDD" id="cd03344">
    <property type="entry name" value="GroEL"/>
    <property type="match status" value="1"/>
</dbReference>
<dbReference type="Gene3D" id="1.10.560.10">
    <property type="entry name" value="GroEL-like equatorial domain"/>
    <property type="match status" value="1"/>
</dbReference>
<comment type="function">
    <text evidence="6 8">Together with its co-chaperonin GroES, plays an essential role in assisting protein folding. The GroEL-GroES system forms a nano-cage that allows encapsulation of the non-native substrate proteins and provides a physical environment optimized to promote and accelerate protein folding.</text>
</comment>
<gene>
    <name evidence="6 10" type="primary">groL</name>
    <name evidence="6" type="synonym">groEL</name>
    <name evidence="10" type="ORF">GC098_21290</name>
</gene>
<dbReference type="Pfam" id="PF00118">
    <property type="entry name" value="Cpn60_TCP1"/>
    <property type="match status" value="1"/>
</dbReference>
<keyword evidence="11" id="KW-1185">Reference proteome</keyword>
<keyword evidence="4 6" id="KW-0143">Chaperone</keyword>
<dbReference type="Gene3D" id="3.30.260.10">
    <property type="entry name" value="TCP-1-like chaperonin intermediate domain"/>
    <property type="match status" value="1"/>
</dbReference>
<evidence type="ECO:0000256" key="4">
    <source>
        <dbReference type="ARBA" id="ARBA00023186"/>
    </source>
</evidence>
<name>A0ABX1XZ81_9BACL</name>
<feature type="binding site" evidence="6">
    <location>
        <position position="492"/>
    </location>
    <ligand>
        <name>ATP</name>
        <dbReference type="ChEBI" id="CHEBI:30616"/>
    </ligand>
</feature>
<dbReference type="Proteomes" id="UP000616779">
    <property type="component" value="Unassembled WGS sequence"/>
</dbReference>
<dbReference type="InterPro" id="IPR002423">
    <property type="entry name" value="Cpn60/GroEL/TCP-1"/>
</dbReference>
<comment type="subcellular location">
    <subcellularLocation>
        <location evidence="6">Cytoplasm</location>
    </subcellularLocation>
</comment>
<dbReference type="Gene3D" id="3.50.7.10">
    <property type="entry name" value="GroEL"/>
    <property type="match status" value="1"/>
</dbReference>
<dbReference type="NCBIfam" id="NF009489">
    <property type="entry name" value="PRK12851.1"/>
    <property type="match status" value="1"/>
</dbReference>
<evidence type="ECO:0000256" key="6">
    <source>
        <dbReference type="HAMAP-Rule" id="MF_00600"/>
    </source>
</evidence>
<dbReference type="InterPro" id="IPR027410">
    <property type="entry name" value="TCP-1-like_intermed_sf"/>
</dbReference>
<proteinExistence type="inferred from homology"/>
<comment type="similarity">
    <text evidence="1 6 7">Belongs to the chaperonin (HSP60) family.</text>
</comment>
<dbReference type="NCBIfam" id="TIGR02348">
    <property type="entry name" value="GroEL"/>
    <property type="match status" value="1"/>
</dbReference>
<dbReference type="InterPro" id="IPR018370">
    <property type="entry name" value="Chaperonin_Cpn60_CS"/>
</dbReference>
<dbReference type="SUPFAM" id="SSF54849">
    <property type="entry name" value="GroEL-intermediate domain like"/>
    <property type="match status" value="1"/>
</dbReference>
<evidence type="ECO:0000313" key="10">
    <source>
        <dbReference type="EMBL" id="NOU73902.1"/>
    </source>
</evidence>
<keyword evidence="3 6" id="KW-0067">ATP-binding</keyword>
<keyword evidence="6" id="KW-0963">Cytoplasm</keyword>
<evidence type="ECO:0000256" key="8">
    <source>
        <dbReference type="RuleBase" id="RU000419"/>
    </source>
</evidence>
<dbReference type="InterPro" id="IPR001844">
    <property type="entry name" value="Cpn60/GroEL"/>
</dbReference>
<dbReference type="NCBIfam" id="NF009488">
    <property type="entry name" value="PRK12850.1"/>
    <property type="match status" value="1"/>
</dbReference>
<dbReference type="PANTHER" id="PTHR45633">
    <property type="entry name" value="60 KDA HEAT SHOCK PROTEIN, MITOCHONDRIAL"/>
    <property type="match status" value="1"/>
</dbReference>
<feature type="binding site" evidence="6">
    <location>
        <position position="413"/>
    </location>
    <ligand>
        <name>ATP</name>
        <dbReference type="ChEBI" id="CHEBI:30616"/>
    </ligand>
</feature>
<sequence>MAKEIKFSEDARRAMLRGVDALANAVKVTLGPKGRNVVLEKKFGSPLITNDGVTIAKEIELEDAFENMGAQLVKEVATKTNDVAGDGTTTATVLAQAMIREGLKNVTAGANPMVIRKGIEKAVKAAVEELQAIAKPIEGKQSIAQVAAISAADEEVGELIAEAMEKVGKDGVITVEESKGFLTELEVVEGMQFDRGYTSPYMITDTDKMEAVLDNPYILITDKKISNIQEILPVLEKVVQSGKQLLIIAEDVEGEAQATLVVNRLRGTFTCVAVKAPGFGDRRKAMLGDIAALTGGQVITEELGLDLKSTTPDQLGSARQIRVTKENTIIVDGAGDKKDIGARVTQIRAQLEETTSDFDKEKLQERLAKLSGGVAVIKVGAATETELKERKLRIEDALNATRAAVEEGIVSGGGTALVNVYNAVAKVVAVGDEQTGVNIILRSLEEPVRTIAANAGQEGSVIVERLKNEKVGIGYNAATGQWVNMFEAGIVDPAKVTRSALQNAASVAAMFLTTEAVIADKPEKDKPGMPDMGGMGGMGGMM</sequence>
<feature type="compositionally biased region" description="Gly residues" evidence="9">
    <location>
        <begin position="531"/>
        <end position="542"/>
    </location>
</feature>
<dbReference type="RefSeq" id="WP_056830967.1">
    <property type="nucleotide sequence ID" value="NZ_WHOA01000143.1"/>
</dbReference>
<dbReference type="EMBL" id="WHOA01000143">
    <property type="protein sequence ID" value="NOU73902.1"/>
    <property type="molecule type" value="Genomic_DNA"/>
</dbReference>
<evidence type="ECO:0000313" key="11">
    <source>
        <dbReference type="Proteomes" id="UP000616779"/>
    </source>
</evidence>
<comment type="caution">
    <text evidence="10">The sequence shown here is derived from an EMBL/GenBank/DDBJ whole genome shotgun (WGS) entry which is preliminary data.</text>
</comment>
<evidence type="ECO:0000256" key="5">
    <source>
        <dbReference type="ARBA" id="ARBA00023235"/>
    </source>
</evidence>
<dbReference type="EC" id="5.6.1.7" evidence="6"/>
<dbReference type="InterPro" id="IPR027409">
    <property type="entry name" value="GroEL-like_apical_dom_sf"/>
</dbReference>
<evidence type="ECO:0000256" key="3">
    <source>
        <dbReference type="ARBA" id="ARBA00022840"/>
    </source>
</evidence>
<organism evidence="10 11">
    <name type="scientific">Paenibacillus phytorum</name>
    <dbReference type="NCBI Taxonomy" id="2654977"/>
    <lineage>
        <taxon>Bacteria</taxon>
        <taxon>Bacillati</taxon>
        <taxon>Bacillota</taxon>
        <taxon>Bacilli</taxon>
        <taxon>Bacillales</taxon>
        <taxon>Paenibacillaceae</taxon>
        <taxon>Paenibacillus</taxon>
    </lineage>
</organism>
<accession>A0ABX1XZ81</accession>
<dbReference type="NCBIfam" id="NF000592">
    <property type="entry name" value="PRK00013.1"/>
    <property type="match status" value="1"/>
</dbReference>
<dbReference type="HAMAP" id="MF_00600">
    <property type="entry name" value="CH60"/>
    <property type="match status" value="1"/>
</dbReference>
<feature type="binding site" evidence="6">
    <location>
        <begin position="86"/>
        <end position="90"/>
    </location>
    <ligand>
        <name>ATP</name>
        <dbReference type="ChEBI" id="CHEBI:30616"/>
    </ligand>
</feature>
<dbReference type="SUPFAM" id="SSF48592">
    <property type="entry name" value="GroEL equatorial domain-like"/>
    <property type="match status" value="1"/>
</dbReference>
<dbReference type="PROSITE" id="PS00296">
    <property type="entry name" value="CHAPERONINS_CPN60"/>
    <property type="match status" value="1"/>
</dbReference>
<evidence type="ECO:0000256" key="1">
    <source>
        <dbReference type="ARBA" id="ARBA00006607"/>
    </source>
</evidence>
<keyword evidence="2 6" id="KW-0547">Nucleotide-binding</keyword>
<reference evidence="10 11" key="1">
    <citation type="submission" date="2019-10" db="EMBL/GenBank/DDBJ databases">
        <title>Description of Paenibacillus terrestris sp. nov.</title>
        <authorList>
            <person name="Carlier A."/>
            <person name="Qi S."/>
        </authorList>
    </citation>
    <scope>NUCLEOTIDE SEQUENCE [LARGE SCALE GENOMIC DNA]</scope>
    <source>
        <strain evidence="10 11">LMG 31458</strain>
    </source>
</reference>